<reference evidence="1 2" key="1">
    <citation type="submission" date="2015-10" db="EMBL/GenBank/DDBJ databases">
        <title>Genome analyses suggest a sexual origin of heterokaryosis in a supposedly ancient asexual fungus.</title>
        <authorList>
            <person name="Ropars J."/>
            <person name="Sedzielewska K."/>
            <person name="Noel J."/>
            <person name="Charron P."/>
            <person name="Farinelli L."/>
            <person name="Marton T."/>
            <person name="Kruger M."/>
            <person name="Pelin A."/>
            <person name="Brachmann A."/>
            <person name="Corradi N."/>
        </authorList>
    </citation>
    <scope>NUCLEOTIDE SEQUENCE [LARGE SCALE GENOMIC DNA]</scope>
    <source>
        <strain evidence="1 2">A4</strain>
    </source>
</reference>
<gene>
    <name evidence="1" type="ORF">RhiirA4_466694</name>
</gene>
<dbReference type="Proteomes" id="UP000234323">
    <property type="component" value="Unassembled WGS sequence"/>
</dbReference>
<evidence type="ECO:0000313" key="1">
    <source>
        <dbReference type="EMBL" id="PKY50290.1"/>
    </source>
</evidence>
<evidence type="ECO:0000313" key="2">
    <source>
        <dbReference type="Proteomes" id="UP000234323"/>
    </source>
</evidence>
<accession>A0A2I1GUG1</accession>
<comment type="caution">
    <text evidence="1">The sequence shown here is derived from an EMBL/GenBank/DDBJ whole genome shotgun (WGS) entry which is preliminary data.</text>
</comment>
<dbReference type="AlphaFoldDB" id="A0A2I1GUG1"/>
<dbReference type="EMBL" id="LLXI01000854">
    <property type="protein sequence ID" value="PKY50290.1"/>
    <property type="molecule type" value="Genomic_DNA"/>
</dbReference>
<sequence>MVVNVTVYPTSAYVLRPGISHPGFSSSDTNIILGLPYTRIIIEEPSKNGSSVNIDISRGYAVLLGFTALMNPNLLRWDFSTLLYGTTNATACTSLNLTAYQMTIPIEDVFWNSPIVLDSTTNTNIQNNKTDYTITVPDTITVSNFIIDLFVIQQIVIEC</sequence>
<organism evidence="1 2">
    <name type="scientific">Rhizophagus irregularis</name>
    <dbReference type="NCBI Taxonomy" id="588596"/>
    <lineage>
        <taxon>Eukaryota</taxon>
        <taxon>Fungi</taxon>
        <taxon>Fungi incertae sedis</taxon>
        <taxon>Mucoromycota</taxon>
        <taxon>Glomeromycotina</taxon>
        <taxon>Glomeromycetes</taxon>
        <taxon>Glomerales</taxon>
        <taxon>Glomeraceae</taxon>
        <taxon>Rhizophagus</taxon>
    </lineage>
</organism>
<dbReference type="VEuPathDB" id="FungiDB:RhiirA1_471074"/>
<name>A0A2I1GUG1_9GLOM</name>
<proteinExistence type="predicted"/>
<dbReference type="VEuPathDB" id="FungiDB:RhiirFUN_004844"/>
<protein>
    <submittedName>
        <fullName evidence="1">Uncharacterized protein</fullName>
    </submittedName>
</protein>
<keyword evidence="2" id="KW-1185">Reference proteome</keyword>